<comment type="caution">
    <text evidence="1">The sequence shown here is derived from an EMBL/GenBank/DDBJ whole genome shotgun (WGS) entry which is preliminary data.</text>
</comment>
<accession>A0ABV2YDL7</accession>
<dbReference type="PANTHER" id="PTHR43611:SF3">
    <property type="entry name" value="FLAVIN MONONUCLEOTIDE HYDROLASE 1, CHLOROPLATIC"/>
    <property type="match status" value="1"/>
</dbReference>
<dbReference type="InterPro" id="IPR006439">
    <property type="entry name" value="HAD-SF_hydro_IA"/>
</dbReference>
<dbReference type="NCBIfam" id="TIGR01509">
    <property type="entry name" value="HAD-SF-IA-v3"/>
    <property type="match status" value="1"/>
</dbReference>
<dbReference type="Proteomes" id="UP001550850">
    <property type="component" value="Unassembled WGS sequence"/>
</dbReference>
<dbReference type="InterPro" id="IPR023214">
    <property type="entry name" value="HAD_sf"/>
</dbReference>
<keyword evidence="2" id="KW-1185">Reference proteome</keyword>
<gene>
    <name evidence="1" type="ORF">AB0E65_06075</name>
</gene>
<dbReference type="NCBIfam" id="TIGR01549">
    <property type="entry name" value="HAD-SF-IA-v1"/>
    <property type="match status" value="1"/>
</dbReference>
<dbReference type="Gene3D" id="3.40.50.1000">
    <property type="entry name" value="HAD superfamily/HAD-like"/>
    <property type="match status" value="1"/>
</dbReference>
<dbReference type="PANTHER" id="PTHR43611">
    <property type="entry name" value="ALPHA-D-GLUCOSE 1-PHOSPHATE PHOSPHATASE"/>
    <property type="match status" value="1"/>
</dbReference>
<name>A0ABV2YDL7_9ACTN</name>
<dbReference type="SUPFAM" id="SSF56784">
    <property type="entry name" value="HAD-like"/>
    <property type="match status" value="1"/>
</dbReference>
<proteinExistence type="predicted"/>
<dbReference type="RefSeq" id="WP_174721614.1">
    <property type="nucleotide sequence ID" value="NZ_JASKYV010000002.1"/>
</dbReference>
<organism evidence="1 2">
    <name type="scientific">Streptomyces fragilis</name>
    <dbReference type="NCBI Taxonomy" id="67301"/>
    <lineage>
        <taxon>Bacteria</taxon>
        <taxon>Bacillati</taxon>
        <taxon>Actinomycetota</taxon>
        <taxon>Actinomycetes</taxon>
        <taxon>Kitasatosporales</taxon>
        <taxon>Streptomycetaceae</taxon>
        <taxon>Streptomyces</taxon>
    </lineage>
</organism>
<sequence>MGRGSPGRLRRLINEAGAASAAPAVWTERTARWHRCWGDGSWREPCWPVSGCWNGPTRPPRRRSPGWSAVLPAIDGEVVALLRQAREVASVALVTNATTRLERDLERQGLDGLADVVVNTARIGVAKPDPRVVRHAAERLGVPVGRCLFVDDTEADVPAAQEIGMTALHHRRVDDLRTAPAPLLRHGGAR</sequence>
<keyword evidence="1" id="KW-0378">Hydrolase</keyword>
<reference evidence="1 2" key="1">
    <citation type="submission" date="2024-06" db="EMBL/GenBank/DDBJ databases">
        <title>The Natural Products Discovery Center: Release of the First 8490 Sequenced Strains for Exploring Actinobacteria Biosynthetic Diversity.</title>
        <authorList>
            <person name="Kalkreuter E."/>
            <person name="Kautsar S.A."/>
            <person name="Yang D."/>
            <person name="Bader C.D."/>
            <person name="Teijaro C.N."/>
            <person name="Fluegel L."/>
            <person name="Davis C.M."/>
            <person name="Simpson J.R."/>
            <person name="Lauterbach L."/>
            <person name="Steele A.D."/>
            <person name="Gui C."/>
            <person name="Meng S."/>
            <person name="Li G."/>
            <person name="Viehrig K."/>
            <person name="Ye F."/>
            <person name="Su P."/>
            <person name="Kiefer A.F."/>
            <person name="Nichols A."/>
            <person name="Cepeda A.J."/>
            <person name="Yan W."/>
            <person name="Fan B."/>
            <person name="Jiang Y."/>
            <person name="Adhikari A."/>
            <person name="Zheng C.-J."/>
            <person name="Schuster L."/>
            <person name="Cowan T.M."/>
            <person name="Smanski M.J."/>
            <person name="Chevrette M.G."/>
            <person name="De Carvalho L.P.S."/>
            <person name="Shen B."/>
        </authorList>
    </citation>
    <scope>NUCLEOTIDE SEQUENCE [LARGE SCALE GENOMIC DNA]</scope>
    <source>
        <strain evidence="1 2">NPDC038104</strain>
    </source>
</reference>
<evidence type="ECO:0000313" key="1">
    <source>
        <dbReference type="EMBL" id="MEU3553781.1"/>
    </source>
</evidence>
<protein>
    <submittedName>
        <fullName evidence="1">HAD-IA family hydrolase</fullName>
    </submittedName>
</protein>
<dbReference type="EMBL" id="JBEZUR010000006">
    <property type="protein sequence ID" value="MEU3553781.1"/>
    <property type="molecule type" value="Genomic_DNA"/>
</dbReference>
<dbReference type="GO" id="GO:0016787">
    <property type="term" value="F:hydrolase activity"/>
    <property type="evidence" value="ECO:0007669"/>
    <property type="project" value="UniProtKB-KW"/>
</dbReference>
<dbReference type="Pfam" id="PF00702">
    <property type="entry name" value="Hydrolase"/>
    <property type="match status" value="1"/>
</dbReference>
<dbReference type="PRINTS" id="PR00413">
    <property type="entry name" value="HADHALOGNASE"/>
</dbReference>
<dbReference type="InterPro" id="IPR036412">
    <property type="entry name" value="HAD-like_sf"/>
</dbReference>
<evidence type="ECO:0000313" key="2">
    <source>
        <dbReference type="Proteomes" id="UP001550850"/>
    </source>
</evidence>